<evidence type="ECO:0000256" key="3">
    <source>
        <dbReference type="ARBA" id="ARBA00022679"/>
    </source>
</evidence>
<dbReference type="InterPro" id="IPR014721">
    <property type="entry name" value="Ribsml_uS5_D2-typ_fold_subgr"/>
</dbReference>
<dbReference type="Pfam" id="PF08544">
    <property type="entry name" value="GHMP_kinases_C"/>
    <property type="match status" value="1"/>
</dbReference>
<evidence type="ECO:0000256" key="9">
    <source>
        <dbReference type="ARBA" id="ARBA00029438"/>
    </source>
</evidence>
<keyword evidence="8" id="KW-0443">Lipid metabolism</keyword>
<keyword evidence="1" id="KW-0963">Cytoplasm</keyword>
<reference evidence="13 15" key="2">
    <citation type="submission" date="2018-07" db="EMBL/GenBank/DDBJ databases">
        <authorList>
            <person name="Feyereisen M."/>
        </authorList>
    </citation>
    <scope>NUCLEOTIDE SEQUENCE [LARGE SCALE GENOMIC DNA]</scope>
    <source>
        <strain evidence="13 15">UCCLBBS449</strain>
    </source>
</reference>
<dbReference type="SUPFAM" id="SSF54211">
    <property type="entry name" value="Ribosomal protein S5 domain 2-like"/>
    <property type="match status" value="1"/>
</dbReference>
<evidence type="ECO:0000256" key="6">
    <source>
        <dbReference type="ARBA" id="ARBA00022840"/>
    </source>
</evidence>
<proteinExistence type="predicted"/>
<dbReference type="Proteomes" id="UP000217918">
    <property type="component" value="Unassembled WGS sequence"/>
</dbReference>
<accession>A0A0D0H2V8</accession>
<keyword evidence="3" id="KW-0808">Transferase</keyword>
<dbReference type="Gene3D" id="3.30.70.890">
    <property type="entry name" value="GHMP kinase, C-terminal domain"/>
    <property type="match status" value="1"/>
</dbReference>
<name>A0A0D0H2V8_LEVBR</name>
<dbReference type="InterPro" id="IPR006204">
    <property type="entry name" value="GHMP_kinase_N_dom"/>
</dbReference>
<evidence type="ECO:0000259" key="10">
    <source>
        <dbReference type="Pfam" id="PF00288"/>
    </source>
</evidence>
<dbReference type="Gene3D" id="3.30.230.10">
    <property type="match status" value="1"/>
</dbReference>
<dbReference type="GO" id="GO:0004496">
    <property type="term" value="F:mevalonate kinase activity"/>
    <property type="evidence" value="ECO:0007669"/>
    <property type="project" value="InterPro"/>
</dbReference>
<evidence type="ECO:0000256" key="4">
    <source>
        <dbReference type="ARBA" id="ARBA00022741"/>
    </source>
</evidence>
<keyword evidence="5 12" id="KW-0418">Kinase</keyword>
<evidence type="ECO:0000259" key="11">
    <source>
        <dbReference type="Pfam" id="PF08544"/>
    </source>
</evidence>
<feature type="domain" description="GHMP kinase C-terminal" evidence="11">
    <location>
        <begin position="220"/>
        <end position="298"/>
    </location>
</feature>
<evidence type="ECO:0000313" key="12">
    <source>
        <dbReference type="EMBL" id="PBQ23660.1"/>
    </source>
</evidence>
<dbReference type="SUPFAM" id="SSF55060">
    <property type="entry name" value="GHMP Kinase, C-terminal domain"/>
    <property type="match status" value="1"/>
</dbReference>
<dbReference type="Pfam" id="PF00288">
    <property type="entry name" value="GHMP_kinases_N"/>
    <property type="match status" value="1"/>
</dbReference>
<sequence>MGKTASGSSNAKIILIGDHSVVYGQPAIALPLPSVTTHVTMTATDHEQLLTSRYYDGPIAQMHQNLAGVATLIKTLLRRFDAVNTPFHMTITSDLPAERGMGSSAAAAVAITRAMYAFFDRFLNREQLLASAAIEEAITHGKPSGIDAATASSNAPIWFIPHQESLQIPFALTGYLVIADSGIKGQTGKAVAAVARRKTAFPQETQTQINRLGDLTYQARQALATPNIHQLGQILTEAQQQLRALGVSSRELDHLTQVATDNGALGAKLTGGGMGGCLIALCSDLPTTQRVQQALLDAGATQTWIETFNLEEAHS</sequence>
<dbReference type="GO" id="GO:0019287">
    <property type="term" value="P:isopentenyl diphosphate biosynthetic process, mevalonate pathway"/>
    <property type="evidence" value="ECO:0007669"/>
    <property type="project" value="UniProtKB-UniPathway"/>
</dbReference>
<evidence type="ECO:0000313" key="13">
    <source>
        <dbReference type="EMBL" id="QCZ53301.1"/>
    </source>
</evidence>
<evidence type="ECO:0000256" key="8">
    <source>
        <dbReference type="ARBA" id="ARBA00023098"/>
    </source>
</evidence>
<keyword evidence="2" id="KW-0444">Lipid biosynthesis</keyword>
<evidence type="ECO:0000256" key="5">
    <source>
        <dbReference type="ARBA" id="ARBA00022777"/>
    </source>
</evidence>
<dbReference type="NCBIfam" id="TIGR00549">
    <property type="entry name" value="mevalon_kin"/>
    <property type="match status" value="1"/>
</dbReference>
<reference evidence="12 14" key="1">
    <citation type="submission" date="2017-09" db="EMBL/GenBank/DDBJ databases">
        <title>Genome sequence of Lactobacillus brevis D7.</title>
        <authorList>
            <person name="Kwon M.-S."/>
            <person name="Lim S.K."/>
            <person name="Choi H.-J."/>
        </authorList>
    </citation>
    <scope>NUCLEOTIDE SEQUENCE [LARGE SCALE GENOMIC DNA]</scope>
    <source>
        <strain evidence="12 14">D7</strain>
    </source>
</reference>
<dbReference type="InterPro" id="IPR036554">
    <property type="entry name" value="GHMP_kinase_C_sf"/>
</dbReference>
<dbReference type="InterPro" id="IPR020568">
    <property type="entry name" value="Ribosomal_Su5_D2-typ_SF"/>
</dbReference>
<dbReference type="PRINTS" id="PR00959">
    <property type="entry name" value="MEVGALKINASE"/>
</dbReference>
<dbReference type="InterPro" id="IPR006205">
    <property type="entry name" value="Mev_gal_kin"/>
</dbReference>
<evidence type="ECO:0000256" key="7">
    <source>
        <dbReference type="ARBA" id="ARBA00022842"/>
    </source>
</evidence>
<dbReference type="GO" id="GO:0005829">
    <property type="term" value="C:cytosol"/>
    <property type="evidence" value="ECO:0007669"/>
    <property type="project" value="TreeGrafter"/>
</dbReference>
<evidence type="ECO:0000256" key="1">
    <source>
        <dbReference type="ARBA" id="ARBA00022490"/>
    </source>
</evidence>
<dbReference type="EMBL" id="CP031198">
    <property type="protein sequence ID" value="QCZ53301.1"/>
    <property type="molecule type" value="Genomic_DNA"/>
</dbReference>
<evidence type="ECO:0000313" key="14">
    <source>
        <dbReference type="Proteomes" id="UP000217918"/>
    </source>
</evidence>
<keyword evidence="4" id="KW-0547">Nucleotide-binding</keyword>
<dbReference type="AlphaFoldDB" id="A0A0D0H2V8"/>
<organism evidence="12 14">
    <name type="scientific">Levilactobacillus brevis</name>
    <name type="common">Lactobacillus brevis</name>
    <dbReference type="NCBI Taxonomy" id="1580"/>
    <lineage>
        <taxon>Bacteria</taxon>
        <taxon>Bacillati</taxon>
        <taxon>Bacillota</taxon>
        <taxon>Bacilli</taxon>
        <taxon>Lactobacillales</taxon>
        <taxon>Lactobacillaceae</taxon>
        <taxon>Levilactobacillus</taxon>
    </lineage>
</organism>
<keyword evidence="6" id="KW-0067">ATP-binding</keyword>
<feature type="domain" description="GHMP kinase N-terminal" evidence="10">
    <location>
        <begin position="72"/>
        <end position="151"/>
    </location>
</feature>
<dbReference type="PANTHER" id="PTHR43290">
    <property type="entry name" value="MEVALONATE KINASE"/>
    <property type="match status" value="1"/>
</dbReference>
<dbReference type="Proteomes" id="UP000307074">
    <property type="component" value="Chromosome"/>
</dbReference>
<evidence type="ECO:0000256" key="2">
    <source>
        <dbReference type="ARBA" id="ARBA00022516"/>
    </source>
</evidence>
<dbReference type="GO" id="GO:0005524">
    <property type="term" value="F:ATP binding"/>
    <property type="evidence" value="ECO:0007669"/>
    <property type="project" value="UniProtKB-KW"/>
</dbReference>
<evidence type="ECO:0000313" key="15">
    <source>
        <dbReference type="Proteomes" id="UP000307074"/>
    </source>
</evidence>
<dbReference type="InterPro" id="IPR013750">
    <property type="entry name" value="GHMP_kinase_C_dom"/>
</dbReference>
<dbReference type="PANTHER" id="PTHR43290:SF2">
    <property type="entry name" value="MEVALONATE KINASE"/>
    <property type="match status" value="1"/>
</dbReference>
<protein>
    <submittedName>
        <fullName evidence="12">Mevalonate kinase</fullName>
    </submittedName>
</protein>
<dbReference type="EMBL" id="NVYO01000001">
    <property type="protein sequence ID" value="PBQ23660.1"/>
    <property type="molecule type" value="Genomic_DNA"/>
</dbReference>
<keyword evidence="7" id="KW-0460">Magnesium</keyword>
<dbReference type="RefSeq" id="WP_024525269.1">
    <property type="nucleotide sequence ID" value="NZ_CAKMBG010000001.1"/>
</dbReference>
<dbReference type="UniPathway" id="UPA00057">
    <property type="reaction ID" value="UER00098"/>
</dbReference>
<comment type="pathway">
    <text evidence="9">Isoprenoid biosynthesis; isopentenyl diphosphate biosynthesis via mevalonate pathway; isopentenyl diphosphate from (R)-mevalonate: step 1/3.</text>
</comment>
<gene>
    <name evidence="12" type="primary">mvk</name>
    <name evidence="12" type="ORF">CNR29_06400</name>
    <name evidence="13" type="ORF">UCCLBBS449_1352</name>
</gene>